<dbReference type="PANTHER" id="PTHR37450">
    <property type="entry name" value="CIPC PROTEIN"/>
    <property type="match status" value="1"/>
</dbReference>
<accession>A0AB74CSL2</accession>
<reference evidence="1 2" key="1">
    <citation type="submission" date="2018-07" db="EMBL/GenBank/DDBJ databases">
        <title>Identification of spontaneous genetic mutation associated with occurrence of a yellow conidial color mutant of Aspergillus flavus.</title>
        <authorList>
            <person name="Chang P.-K."/>
            <person name="Mack B.M."/>
            <person name="Scharfenstein L."/>
            <person name="Gilbert M.K."/>
        </authorList>
    </citation>
    <scope>NUCLEOTIDE SEQUENCE [LARGE SCALE GENOMIC DNA]</scope>
    <source>
        <strain evidence="1 2">CA14</strain>
    </source>
</reference>
<sequence>MSSNTEELILNRTWGNGNYKKALLSHPSPKFSEQQQQQQQIMGWFSDDSDQADAYNQVTHSPHKAELSHELLGAAAAYEAQKAYEKHCSENGTVDSYALNGKPDSHAEAKELMAGFAGAFLDRVIETKGLDYIDKKKAGHEAQNHLDELVADDNY</sequence>
<dbReference type="Proteomes" id="UP000275480">
    <property type="component" value="Unassembled WGS sequence"/>
</dbReference>
<comment type="caution">
    <text evidence="1">The sequence shown here is derived from an EMBL/GenBank/DDBJ whole genome shotgun (WGS) entry which is preliminary data.</text>
</comment>
<proteinExistence type="predicted"/>
<protein>
    <submittedName>
        <fullName evidence="1">CipC protein</fullName>
    </submittedName>
</protein>
<dbReference type="AlphaFoldDB" id="A0AB74CSL2"/>
<dbReference type="Pfam" id="PF12585">
    <property type="entry name" value="DUF3759"/>
    <property type="match status" value="1"/>
</dbReference>
<gene>
    <name evidence="1" type="ORF">CA14_008596</name>
</gene>
<name>A0AB74CSL2_ASPFL</name>
<dbReference type="InterPro" id="IPR022234">
    <property type="entry name" value="DUF3759"/>
</dbReference>
<evidence type="ECO:0000313" key="2">
    <source>
        <dbReference type="Proteomes" id="UP000275480"/>
    </source>
</evidence>
<evidence type="ECO:0000313" key="1">
    <source>
        <dbReference type="EMBL" id="RMZ48107.1"/>
    </source>
</evidence>
<dbReference type="EMBL" id="QQZZ01000019">
    <property type="protein sequence ID" value="RMZ48107.1"/>
    <property type="molecule type" value="Genomic_DNA"/>
</dbReference>
<dbReference type="PANTHER" id="PTHR37450:SF1">
    <property type="entry name" value="CIPC PROTEIN"/>
    <property type="match status" value="1"/>
</dbReference>
<organism evidence="1 2">
    <name type="scientific">Aspergillus flavus</name>
    <dbReference type="NCBI Taxonomy" id="5059"/>
    <lineage>
        <taxon>Eukaryota</taxon>
        <taxon>Fungi</taxon>
        <taxon>Dikarya</taxon>
        <taxon>Ascomycota</taxon>
        <taxon>Pezizomycotina</taxon>
        <taxon>Eurotiomycetes</taxon>
        <taxon>Eurotiomycetidae</taxon>
        <taxon>Eurotiales</taxon>
        <taxon>Aspergillaceae</taxon>
        <taxon>Aspergillus</taxon>
        <taxon>Aspergillus subgen. Circumdati</taxon>
    </lineage>
</organism>